<protein>
    <recommendedName>
        <fullName evidence="3">Meiosis-specific protein ASY3-like coiled-coil domain-containing protein</fullName>
    </recommendedName>
</protein>
<reference evidence="5" key="1">
    <citation type="journal article" date="2013" name="Nat. Genet.">
        <title>The Capsella rubella genome and the genomic consequences of rapid mating system evolution.</title>
        <authorList>
            <person name="Slotte T."/>
            <person name="Hazzouri K.M."/>
            <person name="Agren J.A."/>
            <person name="Koenig D."/>
            <person name="Maumus F."/>
            <person name="Guo Y.L."/>
            <person name="Steige K."/>
            <person name="Platts A.E."/>
            <person name="Escobar J.S."/>
            <person name="Newman L.K."/>
            <person name="Wang W."/>
            <person name="Mandakova T."/>
            <person name="Vello E."/>
            <person name="Smith L.M."/>
            <person name="Henz S.R."/>
            <person name="Steffen J."/>
            <person name="Takuno S."/>
            <person name="Brandvain Y."/>
            <person name="Coop G."/>
            <person name="Andolfatto P."/>
            <person name="Hu T.T."/>
            <person name="Blanchette M."/>
            <person name="Clark R.M."/>
            <person name="Quesneville H."/>
            <person name="Nordborg M."/>
            <person name="Gaut B.S."/>
            <person name="Lysak M.A."/>
            <person name="Jenkins J."/>
            <person name="Grimwood J."/>
            <person name="Chapman J."/>
            <person name="Prochnik S."/>
            <person name="Shu S."/>
            <person name="Rokhsar D."/>
            <person name="Schmutz J."/>
            <person name="Weigel D."/>
            <person name="Wright S.I."/>
        </authorList>
    </citation>
    <scope>NUCLEOTIDE SEQUENCE [LARGE SCALE GENOMIC DNA]</scope>
    <source>
        <strain evidence="5">cv. Monte Gargano</strain>
    </source>
</reference>
<feature type="compositionally biased region" description="Low complexity" evidence="2">
    <location>
        <begin position="540"/>
        <end position="551"/>
    </location>
</feature>
<sequence>KFRNICSSLSVFSNQISVNFPITFFLSALHYSTPESVVWAFSLQPASFDLEKMSDYRSFGSNYHPSSQSRKISIGVMADSQPKRNPGPDKADGDVIARVEKLKSAAATDLQSNKKDKGDLSARQRSSAQVTGHVTSPWRSSNRKLGTLENVLCKQTSSFSGSKGVNKELDGVHQAPARESFQDFPISSPQHSHGELNGGRNNKVLDMSPEGMEEPPSAVLQQKVASQREEMEQPGKEKIGSTDALRSKLWEILGKASPANNKDVNSETPEVVKANLKLSQDKGSYDDPLIKPIHNSDSIETDSESPEDAARRPVTRSLLKRVGAKGVQKRTKAGANTGRKTAEQVNNIFSFDEGFRGKAGTAAMNSAVMPKKQRGRRKNTVVQCRKAHSRRKDEVDGIRKEASKSNTPPHSESTETGKRSSFSDKKGSSHELHPQSKAWKHKPDISTKEKDFHPSPEAETAATAKMFQGLSKNGEIQERTSNVFMENSAEPENEFQSPTFGYKAPISSPSPCFSPGVSPLQPRNISPTLDETETPIFSFGTKKTSQGTTGQASDIERRLPDFLEKKRDSSFRRESSPEQNEDLVLSDRSSDEGDSDGSGEDSPVLGHYNSPKERETANWSNEKSKLGSSSAKRNSNFKGTGCVVLSPPTSLSEGIHKTDSFQHCPEMDEDDGLGRAVALFALALQNYEKKLKSAAEKKSSEIIASVSEEIHLELENVKSHIITEAGKTSNLAKTKRKHAETKLQEQQEKMRMIHEKFKDDVSHHLEDFKTTIEGLEANHSELKGSIKKQRTSHQKLIAQFEGGIETKLENATKRIKSVNKASVSSCAPKNQNLKSARGKMVQLKMIVAECLKDDVLG</sequence>
<accession>R0HAZ9</accession>
<feature type="compositionally biased region" description="Basic and acidic residues" evidence="2">
    <location>
        <begin position="391"/>
        <end position="403"/>
    </location>
</feature>
<dbReference type="PANTHER" id="PTHR36027">
    <property type="entry name" value="MEIOSIS-SPECIFIC PROTEIN ASY3"/>
    <property type="match status" value="1"/>
</dbReference>
<organism evidence="4 5">
    <name type="scientific">Capsella rubella</name>
    <dbReference type="NCBI Taxonomy" id="81985"/>
    <lineage>
        <taxon>Eukaryota</taxon>
        <taxon>Viridiplantae</taxon>
        <taxon>Streptophyta</taxon>
        <taxon>Embryophyta</taxon>
        <taxon>Tracheophyta</taxon>
        <taxon>Spermatophyta</taxon>
        <taxon>Magnoliopsida</taxon>
        <taxon>eudicotyledons</taxon>
        <taxon>Gunneridae</taxon>
        <taxon>Pentapetalae</taxon>
        <taxon>rosids</taxon>
        <taxon>malvids</taxon>
        <taxon>Brassicales</taxon>
        <taxon>Brassicaceae</taxon>
        <taxon>Camelineae</taxon>
        <taxon>Capsella</taxon>
    </lineage>
</organism>
<evidence type="ECO:0000256" key="1">
    <source>
        <dbReference type="SAM" id="Coils"/>
    </source>
</evidence>
<proteinExistence type="predicted"/>
<feature type="region of interest" description="Disordered" evidence="2">
    <location>
        <begin position="106"/>
        <end position="142"/>
    </location>
</feature>
<feature type="compositionally biased region" description="Basic and acidic residues" evidence="2">
    <location>
        <begin position="112"/>
        <end position="122"/>
    </location>
</feature>
<dbReference type="Pfam" id="PF20435">
    <property type="entry name" value="ASY3-like"/>
    <property type="match status" value="1"/>
</dbReference>
<keyword evidence="5" id="KW-1185">Reference proteome</keyword>
<dbReference type="SUPFAM" id="SSF58113">
    <property type="entry name" value="Apolipoprotein A-I"/>
    <property type="match status" value="1"/>
</dbReference>
<dbReference type="GO" id="GO:0051321">
    <property type="term" value="P:meiotic cell cycle"/>
    <property type="evidence" value="ECO:0007669"/>
    <property type="project" value="InterPro"/>
</dbReference>
<feature type="compositionally biased region" description="Basic and acidic residues" evidence="2">
    <location>
        <begin position="412"/>
        <end position="434"/>
    </location>
</feature>
<feature type="compositionally biased region" description="Basic and acidic residues" evidence="2">
    <location>
        <begin position="441"/>
        <end position="456"/>
    </location>
</feature>
<evidence type="ECO:0000259" key="3">
    <source>
        <dbReference type="Pfam" id="PF20435"/>
    </source>
</evidence>
<feature type="compositionally biased region" description="Polar residues" evidence="2">
    <location>
        <begin position="123"/>
        <end position="142"/>
    </location>
</feature>
<gene>
    <name evidence="4" type="ORF">CARUB_v10022622mg</name>
</gene>
<feature type="compositionally biased region" description="Polar residues" evidence="2">
    <location>
        <begin position="617"/>
        <end position="638"/>
    </location>
</feature>
<feature type="non-terminal residue" evidence="4">
    <location>
        <position position="1"/>
    </location>
</feature>
<evidence type="ECO:0000256" key="2">
    <source>
        <dbReference type="SAM" id="MobiDB-lite"/>
    </source>
</evidence>
<dbReference type="STRING" id="81985.R0HAZ9"/>
<keyword evidence="1" id="KW-0175">Coiled coil</keyword>
<feature type="compositionally biased region" description="Basic and acidic residues" evidence="2">
    <location>
        <begin position="554"/>
        <end position="576"/>
    </location>
</feature>
<dbReference type="PANTHER" id="PTHR36027:SF1">
    <property type="entry name" value="MEIOSIS-SPECIFIC PROTEIN ASY3"/>
    <property type="match status" value="1"/>
</dbReference>
<dbReference type="eggNOG" id="ENOG502R6IY">
    <property type="taxonomic scope" value="Eukaryota"/>
</dbReference>
<evidence type="ECO:0000313" key="4">
    <source>
        <dbReference type="EMBL" id="EOA26564.1"/>
    </source>
</evidence>
<feature type="coiled-coil region" evidence="1">
    <location>
        <begin position="729"/>
        <end position="785"/>
    </location>
</feature>
<evidence type="ECO:0000313" key="5">
    <source>
        <dbReference type="Proteomes" id="UP000029121"/>
    </source>
</evidence>
<dbReference type="Proteomes" id="UP000029121">
    <property type="component" value="Unassembled WGS sequence"/>
</dbReference>
<feature type="compositionally biased region" description="Basic and acidic residues" evidence="2">
    <location>
        <begin position="279"/>
        <end position="289"/>
    </location>
</feature>
<feature type="region of interest" description="Disordered" evidence="2">
    <location>
        <begin position="366"/>
        <end position="460"/>
    </location>
</feature>
<dbReference type="InterPro" id="IPR046845">
    <property type="entry name" value="ASY3-like_CC"/>
</dbReference>
<dbReference type="EMBL" id="KB870808">
    <property type="protein sequence ID" value="EOA26564.1"/>
    <property type="molecule type" value="Genomic_DNA"/>
</dbReference>
<dbReference type="InterPro" id="IPR037731">
    <property type="entry name" value="ASY3-like"/>
</dbReference>
<feature type="compositionally biased region" description="Basic residues" evidence="2">
    <location>
        <begin position="318"/>
        <end position="332"/>
    </location>
</feature>
<feature type="region of interest" description="Disordered" evidence="2">
    <location>
        <begin position="277"/>
        <end position="341"/>
    </location>
</feature>
<name>R0HAZ9_9BRAS</name>
<feature type="compositionally biased region" description="Basic residues" evidence="2">
    <location>
        <begin position="371"/>
        <end position="390"/>
    </location>
</feature>
<feature type="domain" description="Meiosis-specific protein ASY3-like coiled-coil" evidence="3">
    <location>
        <begin position="53"/>
        <end position="854"/>
    </location>
</feature>
<feature type="region of interest" description="Disordered" evidence="2">
    <location>
        <begin position="486"/>
        <end position="640"/>
    </location>
</feature>
<dbReference type="AlphaFoldDB" id="R0HAZ9"/>